<keyword evidence="9 16" id="KW-0735">Signal-anchor</keyword>
<dbReference type="CDD" id="cd00899">
    <property type="entry name" value="b4GalT"/>
    <property type="match status" value="1"/>
</dbReference>
<feature type="transmembrane region" description="Helical" evidence="16">
    <location>
        <begin position="67"/>
        <end position="85"/>
    </location>
</feature>
<evidence type="ECO:0000256" key="6">
    <source>
        <dbReference type="ARBA" id="ARBA00022679"/>
    </source>
</evidence>
<dbReference type="PANTHER" id="PTHR19300:SF30">
    <property type="entry name" value="BETA-1,4-GALACTOSYLTRANSFERASE 7"/>
    <property type="match status" value="1"/>
</dbReference>
<comment type="catalytic activity">
    <reaction evidence="15">
        <text>3-O-(beta-D-xylosyl)-L-seryl-[protein] + UDP-alpha-D-galactose = 3-O-(beta-D-galactosyl-(1-&gt;4)-beta-D-xylosyl)-L-seryl-[protein] + UDP + H(+)</text>
        <dbReference type="Rhea" id="RHEA:15297"/>
        <dbReference type="Rhea" id="RHEA-COMP:12567"/>
        <dbReference type="Rhea" id="RHEA-COMP:12570"/>
        <dbReference type="ChEBI" id="CHEBI:15378"/>
        <dbReference type="ChEBI" id="CHEBI:58223"/>
        <dbReference type="ChEBI" id="CHEBI:66914"/>
        <dbReference type="ChEBI" id="CHEBI:132085"/>
        <dbReference type="ChEBI" id="CHEBI:132088"/>
        <dbReference type="EC" id="2.4.1.133"/>
    </reaction>
</comment>
<keyword evidence="11" id="KW-0333">Golgi apparatus</keyword>
<dbReference type="Pfam" id="PF13733">
    <property type="entry name" value="Glyco_transf_7N"/>
    <property type="match status" value="1"/>
</dbReference>
<dbReference type="GO" id="GO:0046525">
    <property type="term" value="F:xylosylprotein 4-beta-galactosyltransferase activity"/>
    <property type="evidence" value="ECO:0007669"/>
    <property type="project" value="UniProtKB-EC"/>
</dbReference>
<comment type="pathway">
    <text evidence="3 16">Protein modification; protein glycosylation.</text>
</comment>
<evidence type="ECO:0000256" key="2">
    <source>
        <dbReference type="ARBA" id="ARBA00004323"/>
    </source>
</evidence>
<keyword evidence="20" id="KW-1185">Reference proteome</keyword>
<accession>A0AAN8WQ36</accession>
<keyword evidence="12 16" id="KW-0472">Membrane</keyword>
<name>A0AAN8WQ36_HALRR</name>
<evidence type="ECO:0000256" key="12">
    <source>
        <dbReference type="ARBA" id="ARBA00023136"/>
    </source>
</evidence>
<dbReference type="FunFam" id="3.90.550.10:FF:000062">
    <property type="entry name" value="beta-1,4-galactosyltransferase 7 isoform X1"/>
    <property type="match status" value="1"/>
</dbReference>
<evidence type="ECO:0000259" key="18">
    <source>
        <dbReference type="Pfam" id="PF13733"/>
    </source>
</evidence>
<evidence type="ECO:0000256" key="16">
    <source>
        <dbReference type="RuleBase" id="RU368121"/>
    </source>
</evidence>
<gene>
    <name evidence="19" type="primary">B4GALT7</name>
    <name evidence="19" type="ORF">SK128_011498</name>
</gene>
<evidence type="ECO:0000256" key="14">
    <source>
        <dbReference type="ARBA" id="ARBA00023211"/>
    </source>
</evidence>
<keyword evidence="6 16" id="KW-0808">Transferase</keyword>
<keyword evidence="14 16" id="KW-0464">Manganese</keyword>
<evidence type="ECO:0000256" key="8">
    <source>
        <dbReference type="ARBA" id="ARBA00022723"/>
    </source>
</evidence>
<evidence type="ECO:0000256" key="10">
    <source>
        <dbReference type="ARBA" id="ARBA00022989"/>
    </source>
</evidence>
<comment type="similarity">
    <text evidence="4 16">Belongs to the glycosyltransferase 7 family.</text>
</comment>
<evidence type="ECO:0000256" key="11">
    <source>
        <dbReference type="ARBA" id="ARBA00023034"/>
    </source>
</evidence>
<evidence type="ECO:0000256" key="9">
    <source>
        <dbReference type="ARBA" id="ARBA00022968"/>
    </source>
</evidence>
<dbReference type="GO" id="GO:0030166">
    <property type="term" value="P:proteoglycan biosynthetic process"/>
    <property type="evidence" value="ECO:0007669"/>
    <property type="project" value="TreeGrafter"/>
</dbReference>
<evidence type="ECO:0000256" key="4">
    <source>
        <dbReference type="ARBA" id="ARBA00005735"/>
    </source>
</evidence>
<organism evidence="19 20">
    <name type="scientific">Halocaridina rubra</name>
    <name type="common">Hawaiian red shrimp</name>
    <dbReference type="NCBI Taxonomy" id="373956"/>
    <lineage>
        <taxon>Eukaryota</taxon>
        <taxon>Metazoa</taxon>
        <taxon>Ecdysozoa</taxon>
        <taxon>Arthropoda</taxon>
        <taxon>Crustacea</taxon>
        <taxon>Multicrustacea</taxon>
        <taxon>Malacostraca</taxon>
        <taxon>Eumalacostraca</taxon>
        <taxon>Eucarida</taxon>
        <taxon>Decapoda</taxon>
        <taxon>Pleocyemata</taxon>
        <taxon>Caridea</taxon>
        <taxon>Atyoidea</taxon>
        <taxon>Atyidae</taxon>
        <taxon>Halocaridina</taxon>
    </lineage>
</organism>
<protein>
    <recommendedName>
        <fullName evidence="16">Beta-1,4-N-acetylgalactosaminyltransferase</fullName>
        <ecNumber evidence="16">2.4.1.-</ecNumber>
    </recommendedName>
    <alternativeName>
        <fullName evidence="16">Beta-4-GalNAcT</fullName>
    </alternativeName>
</protein>
<comment type="function">
    <text evidence="16">Catalyzes the transfer of galactose onto proteins or lipids.</text>
</comment>
<evidence type="ECO:0000256" key="3">
    <source>
        <dbReference type="ARBA" id="ARBA00004922"/>
    </source>
</evidence>
<dbReference type="GO" id="GO:0005975">
    <property type="term" value="P:carbohydrate metabolic process"/>
    <property type="evidence" value="ECO:0007669"/>
    <property type="project" value="InterPro"/>
</dbReference>
<keyword evidence="8 16" id="KW-0479">Metal-binding</keyword>
<sequence>MTSLEYRYDESKVRKCVRHGSSYGKSKSSNFSSTYTTWKNSDHIQKPSIFSKMTSAFTTMLRIRRSATAVWVLALCLFFFISFYLPSSSNAPCDCSHDAAVAALSGNAYHDHNMQPGEDSQVFPSDKHKMALLIPFRDRFEELLEFVPHIHAFLNTQRKNHHIYIINQVDNLRFNRASLLNAGFLESSVDCDYVAMHDVDLLPMNPALIYEFPEDGPFHVAAPHLHPRYHYPTFIGGVLLVKRDHFRMVDGLSNKYWGWGLEDDEFFARLKEANLSIQRPGNLTSGNKETFKHIHDRRVRRRDMIKCYNQQEVTRRRDRETGLSTVQYHVQSIKEITIQNSPVTILNIVLECDKYVTPWCDCTENVGNVPRSHKKGEKSDDVIVPKLNRKTHITQDG</sequence>
<dbReference type="EC" id="2.4.1.-" evidence="16"/>
<dbReference type="PRINTS" id="PR02050">
    <property type="entry name" value="B14GALTRFASE"/>
</dbReference>
<evidence type="ECO:0000313" key="19">
    <source>
        <dbReference type="EMBL" id="KAK7065384.1"/>
    </source>
</evidence>
<evidence type="ECO:0000256" key="15">
    <source>
        <dbReference type="ARBA" id="ARBA00051458"/>
    </source>
</evidence>
<comment type="cofactor">
    <cofactor evidence="1 16">
        <name>Mn(2+)</name>
        <dbReference type="ChEBI" id="CHEBI:29035"/>
    </cofactor>
</comment>
<dbReference type="GO" id="GO:0000139">
    <property type="term" value="C:Golgi membrane"/>
    <property type="evidence" value="ECO:0007669"/>
    <property type="project" value="UniProtKB-SubCell"/>
</dbReference>
<dbReference type="GO" id="GO:0046872">
    <property type="term" value="F:metal ion binding"/>
    <property type="evidence" value="ECO:0007669"/>
    <property type="project" value="UniProtKB-UniRule"/>
</dbReference>
<evidence type="ECO:0000259" key="17">
    <source>
        <dbReference type="Pfam" id="PF02709"/>
    </source>
</evidence>
<reference evidence="19 20" key="1">
    <citation type="submission" date="2023-11" db="EMBL/GenBank/DDBJ databases">
        <title>Halocaridina rubra genome assembly.</title>
        <authorList>
            <person name="Smith C."/>
        </authorList>
    </citation>
    <scope>NUCLEOTIDE SEQUENCE [LARGE SCALE GENOMIC DNA]</scope>
    <source>
        <strain evidence="19">EP-1</strain>
        <tissue evidence="19">Whole</tissue>
    </source>
</reference>
<dbReference type="Gene3D" id="3.90.550.10">
    <property type="entry name" value="Spore Coat Polysaccharide Biosynthesis Protein SpsA, Chain A"/>
    <property type="match status" value="1"/>
</dbReference>
<dbReference type="InterPro" id="IPR029044">
    <property type="entry name" value="Nucleotide-diphossugar_trans"/>
</dbReference>
<keyword evidence="5 16" id="KW-0328">Glycosyltransferase</keyword>
<dbReference type="AlphaFoldDB" id="A0AAN8WQ36"/>
<evidence type="ECO:0000256" key="7">
    <source>
        <dbReference type="ARBA" id="ARBA00022692"/>
    </source>
</evidence>
<keyword evidence="10 16" id="KW-1133">Transmembrane helix</keyword>
<evidence type="ECO:0000256" key="13">
    <source>
        <dbReference type="ARBA" id="ARBA00023180"/>
    </source>
</evidence>
<dbReference type="Proteomes" id="UP001381693">
    <property type="component" value="Unassembled WGS sequence"/>
</dbReference>
<dbReference type="PANTHER" id="PTHR19300">
    <property type="entry name" value="BETA-1,4-GALACTOSYLTRANSFERASE"/>
    <property type="match status" value="1"/>
</dbReference>
<comment type="subcellular location">
    <subcellularLocation>
        <location evidence="2">Golgi apparatus membrane</location>
        <topology evidence="2">Single-pass type II membrane protein</topology>
    </subcellularLocation>
    <subcellularLocation>
        <location evidence="16">Membrane</location>
        <topology evidence="16">Single-pass type II membrane protein</topology>
    </subcellularLocation>
</comment>
<dbReference type="InterPro" id="IPR003859">
    <property type="entry name" value="Galactosyl_T"/>
</dbReference>
<evidence type="ECO:0000256" key="1">
    <source>
        <dbReference type="ARBA" id="ARBA00001936"/>
    </source>
</evidence>
<dbReference type="EMBL" id="JAXCGZ010020798">
    <property type="protein sequence ID" value="KAK7065384.1"/>
    <property type="molecule type" value="Genomic_DNA"/>
</dbReference>
<comment type="caution">
    <text evidence="19">The sequence shown here is derived from an EMBL/GenBank/DDBJ whole genome shotgun (WGS) entry which is preliminary data.</text>
</comment>
<keyword evidence="7 16" id="KW-0812">Transmembrane</keyword>
<evidence type="ECO:0000313" key="20">
    <source>
        <dbReference type="Proteomes" id="UP001381693"/>
    </source>
</evidence>
<proteinExistence type="inferred from homology"/>
<dbReference type="Pfam" id="PF02709">
    <property type="entry name" value="Glyco_transf_7C"/>
    <property type="match status" value="1"/>
</dbReference>
<evidence type="ECO:0000256" key="5">
    <source>
        <dbReference type="ARBA" id="ARBA00022676"/>
    </source>
</evidence>
<feature type="domain" description="Galactosyltransferase N-terminal" evidence="18">
    <location>
        <begin position="127"/>
        <end position="211"/>
    </location>
</feature>
<dbReference type="InterPro" id="IPR027995">
    <property type="entry name" value="Galactosyl_T_N"/>
</dbReference>
<dbReference type="InterPro" id="IPR027791">
    <property type="entry name" value="Galactosyl_T_C"/>
</dbReference>
<dbReference type="SUPFAM" id="SSF53448">
    <property type="entry name" value="Nucleotide-diphospho-sugar transferases"/>
    <property type="match status" value="1"/>
</dbReference>
<feature type="domain" description="Galactosyltransferase C-terminal" evidence="17">
    <location>
        <begin position="217"/>
        <end position="293"/>
    </location>
</feature>
<keyword evidence="13 16" id="KW-0325">Glycoprotein</keyword>